<keyword evidence="3" id="KW-1185">Reference proteome</keyword>
<accession>A0A2W2CGN6</accession>
<sequence length="360" mass="38390">MRTVPVVLLTGVDADAMASATIALQWDLPNAVVMHHRIDPGTNRLLRTVSDVTGVLERVEVDLEHACVSCAVREDVVPALDRLAAAGRWDAIVAQLPAGGDARQVCRVVTHGERLRHVRVAGVLCALHGPRLVDDLLGDELLRERGVRTGDDGRGVAEAGAAQVEYADAVTVVGADEATGATGPALVRALARPGAAVLVDGAGLAPDRLLDGIHDHAAAEAWTARVRSGPLPPVAGDDVWRLDLRSDRPFHPDRLRERIAVIGGGPRRSRGCFWLPTRPGVACAWDGAGGQLSIGAVEDWGRRRPFIRIVVTGLDDGRDEIAAAFEQCLLTDTELRRRGQYWEAAGDGFEAWLGDVHSAA</sequence>
<gene>
    <name evidence="2" type="ORF">C1I92_06995</name>
</gene>
<dbReference type="InterPro" id="IPR051927">
    <property type="entry name" value="Zn_Chap_cDPG_Synth"/>
</dbReference>
<dbReference type="InterPro" id="IPR011629">
    <property type="entry name" value="CobW-like_C"/>
</dbReference>
<protein>
    <submittedName>
        <fullName evidence="2">Cobalamin biosynthesis protein CobW</fullName>
    </submittedName>
</protein>
<evidence type="ECO:0000259" key="1">
    <source>
        <dbReference type="SMART" id="SM00833"/>
    </source>
</evidence>
<dbReference type="Proteomes" id="UP000248764">
    <property type="component" value="Unassembled WGS sequence"/>
</dbReference>
<dbReference type="SUPFAM" id="SSF90002">
    <property type="entry name" value="Hypothetical protein YjiA, C-terminal domain"/>
    <property type="match status" value="1"/>
</dbReference>
<dbReference type="RefSeq" id="WP_111253943.1">
    <property type="nucleotide sequence ID" value="NZ_POTW01000012.1"/>
</dbReference>
<evidence type="ECO:0000313" key="2">
    <source>
        <dbReference type="EMBL" id="PZF84806.1"/>
    </source>
</evidence>
<name>A0A2W2CGN6_9ACTN</name>
<organism evidence="2 3">
    <name type="scientific">Jiangella anatolica</name>
    <dbReference type="NCBI Taxonomy" id="2670374"/>
    <lineage>
        <taxon>Bacteria</taxon>
        <taxon>Bacillati</taxon>
        <taxon>Actinomycetota</taxon>
        <taxon>Actinomycetes</taxon>
        <taxon>Jiangellales</taxon>
        <taxon>Jiangellaceae</taxon>
        <taxon>Jiangella</taxon>
    </lineage>
</organism>
<comment type="caution">
    <text evidence="2">The sequence shown here is derived from an EMBL/GenBank/DDBJ whole genome shotgun (WGS) entry which is preliminary data.</text>
</comment>
<reference evidence="2 3" key="1">
    <citation type="submission" date="2018-01" db="EMBL/GenBank/DDBJ databases">
        <title>Draft genome sequence of Jiangella sp. GTF31.</title>
        <authorList>
            <person name="Sahin N."/>
            <person name="Ay H."/>
            <person name="Saygin H."/>
        </authorList>
    </citation>
    <scope>NUCLEOTIDE SEQUENCE [LARGE SCALE GENOMIC DNA]</scope>
    <source>
        <strain evidence="2 3">GTF31</strain>
    </source>
</reference>
<dbReference type="Gene3D" id="3.40.50.300">
    <property type="entry name" value="P-loop containing nucleotide triphosphate hydrolases"/>
    <property type="match status" value="1"/>
</dbReference>
<dbReference type="PANTHER" id="PTHR43603:SF1">
    <property type="entry name" value="ZINC-REGULATED GTPASE METALLOPROTEIN ACTIVATOR 1"/>
    <property type="match status" value="1"/>
</dbReference>
<evidence type="ECO:0000313" key="3">
    <source>
        <dbReference type="Proteomes" id="UP000248764"/>
    </source>
</evidence>
<feature type="domain" description="CobW C-terminal" evidence="1">
    <location>
        <begin position="239"/>
        <end position="329"/>
    </location>
</feature>
<dbReference type="SMART" id="SM00833">
    <property type="entry name" value="CobW_C"/>
    <property type="match status" value="1"/>
</dbReference>
<dbReference type="AlphaFoldDB" id="A0A2W2CGN6"/>
<dbReference type="EMBL" id="POTW01000012">
    <property type="protein sequence ID" value="PZF84806.1"/>
    <property type="molecule type" value="Genomic_DNA"/>
</dbReference>
<dbReference type="InterPro" id="IPR027417">
    <property type="entry name" value="P-loop_NTPase"/>
</dbReference>
<proteinExistence type="predicted"/>
<dbReference type="PANTHER" id="PTHR43603">
    <property type="entry name" value="COBW DOMAIN-CONTAINING PROTEIN DDB_G0274527"/>
    <property type="match status" value="1"/>
</dbReference>
<dbReference type="Pfam" id="PF07683">
    <property type="entry name" value="CobW_C"/>
    <property type="match status" value="1"/>
</dbReference>